<dbReference type="PANTHER" id="PTHR16830">
    <property type="entry name" value="SH2 CONTAINING ADAPTOR PRAM-1 RELATED"/>
    <property type="match status" value="1"/>
</dbReference>
<dbReference type="InterPro" id="IPR001452">
    <property type="entry name" value="SH3_domain"/>
</dbReference>
<dbReference type="InterPro" id="IPR036028">
    <property type="entry name" value="SH3-like_dom_sf"/>
</dbReference>
<dbReference type="AlphaFoldDB" id="A0A6P7Y909"/>
<dbReference type="Gene3D" id="2.30.30.40">
    <property type="entry name" value="SH3 Domains"/>
    <property type="match status" value="2"/>
</dbReference>
<protein>
    <submittedName>
        <fullName evidence="7">FYN-binding protein 2</fullName>
    </submittedName>
</protein>
<proteinExistence type="predicted"/>
<dbReference type="GeneID" id="115471807"/>
<organism evidence="6 7">
    <name type="scientific">Microcaecilia unicolor</name>
    <dbReference type="NCBI Taxonomy" id="1415580"/>
    <lineage>
        <taxon>Eukaryota</taxon>
        <taxon>Metazoa</taxon>
        <taxon>Chordata</taxon>
        <taxon>Craniata</taxon>
        <taxon>Vertebrata</taxon>
        <taxon>Euteleostomi</taxon>
        <taxon>Amphibia</taxon>
        <taxon>Gymnophiona</taxon>
        <taxon>Siphonopidae</taxon>
        <taxon>Microcaecilia</taxon>
    </lineage>
</organism>
<evidence type="ECO:0000256" key="2">
    <source>
        <dbReference type="ARBA" id="ARBA00022553"/>
    </source>
</evidence>
<feature type="region of interest" description="Disordered" evidence="4">
    <location>
        <begin position="436"/>
        <end position="464"/>
    </location>
</feature>
<evidence type="ECO:0000313" key="7">
    <source>
        <dbReference type="RefSeq" id="XP_030061498.1"/>
    </source>
</evidence>
<dbReference type="KEGG" id="muo:115471807"/>
<evidence type="ECO:0000256" key="1">
    <source>
        <dbReference type="ARBA" id="ARBA00022443"/>
    </source>
</evidence>
<feature type="compositionally biased region" description="Basic and acidic residues" evidence="4">
    <location>
        <begin position="444"/>
        <end position="463"/>
    </location>
</feature>
<evidence type="ECO:0000259" key="5">
    <source>
        <dbReference type="PROSITE" id="PS50002"/>
    </source>
</evidence>
<sequence>MDTEEMLTDFKTLRARFQNVCPASNTSTKPTNRLQWNTLQERINFRRAGSDANASKKGDLSMSPESNTGPFHPGDPKPPELPAFSQVTCSTLDLKQKKKNALEASPARNFLSKVGLCTQRETSTVQKQKTVVNSADTVSHNTFKQKLQIWESAASHADKKQEQQPPRHTRTKPLNSVLSGPTDVCTPAESSQRTTRVPRNGRIIMTSNSNAVPHQEQLGSGYPFSKAGNCATTEPTTNVLYIQMLRSECSDVTKSDGESDVRKGQYPQLRSLPSIEVLGPPPKKPVRPPQVDLGPFLRIAAQGSSEQILEGVGAQESDYVAPENDDPEMYDDELELQKSLNSIKLYPVPKVKTYTSETGIPENKVLCSSFLFGMTSDEPDSYEDHLEPQRSLGSVHLRPFTEACDASTYETDIPGNEGSQSSFLFGVNRPEKTDTGVRWKKQKIQKDEHLSKAKDKKENELKKNSSNYNRAQSVFCMVGTKDSLDNITGFERILYKAQINEDCKAGKDMLPLKQGDTVDIIQITSCPSGKWLAKDENGNVGYVHVKVLKVDEETIAASQWSLKPREIVNGIYDAAEGMENELSTVSLSPSFSSDSFSEESIEETYDDVQADDTFTVKSVEDGKPKRLGKFFMKEKLFKLKNYKPKEKLDNLSVSMPNLEDIYDDIEPNPKISIDKDVLKNWMRKFPMPKETEKRRSSEVCERNIFKNMLEKEKNKKMTKEEKLFREKFEYTKEIVVLNTATVDSSVSALKRGKLDLRITEGETLDVIDIADNNQIICRNSEGKYGYVSVEHLTFWEG</sequence>
<dbReference type="FunCoup" id="A0A6P7Y909">
    <property type="interactions" value="267"/>
</dbReference>
<dbReference type="Proteomes" id="UP000515156">
    <property type="component" value="Chromosome 6"/>
</dbReference>
<dbReference type="GO" id="GO:0050852">
    <property type="term" value="P:T cell receptor signaling pathway"/>
    <property type="evidence" value="ECO:0007669"/>
    <property type="project" value="TreeGrafter"/>
</dbReference>
<dbReference type="SUPFAM" id="SSF50044">
    <property type="entry name" value="SH3-domain"/>
    <property type="match status" value="2"/>
</dbReference>
<name>A0A6P7Y909_9AMPH</name>
<feature type="region of interest" description="Disordered" evidence="4">
    <location>
        <begin position="45"/>
        <end position="84"/>
    </location>
</feature>
<dbReference type="InterPro" id="IPR029294">
    <property type="entry name" value="hSH3"/>
</dbReference>
<dbReference type="InterPro" id="IPR043443">
    <property type="entry name" value="FYB1/2-like"/>
</dbReference>
<dbReference type="PROSITE" id="PS50002">
    <property type="entry name" value="SH3"/>
    <property type="match status" value="1"/>
</dbReference>
<dbReference type="GO" id="GO:0005886">
    <property type="term" value="C:plasma membrane"/>
    <property type="evidence" value="ECO:0007669"/>
    <property type="project" value="InterPro"/>
</dbReference>
<feature type="compositionally biased region" description="Polar residues" evidence="4">
    <location>
        <begin position="188"/>
        <end position="197"/>
    </location>
</feature>
<accession>A0A6P7Y909</accession>
<dbReference type="RefSeq" id="XP_030061498.1">
    <property type="nucleotide sequence ID" value="XM_030205638.1"/>
</dbReference>
<dbReference type="CTD" id="199920"/>
<dbReference type="GO" id="GO:0007229">
    <property type="term" value="P:integrin-mediated signaling pathway"/>
    <property type="evidence" value="ECO:0007669"/>
    <property type="project" value="InterPro"/>
</dbReference>
<reference evidence="7" key="1">
    <citation type="submission" date="2025-08" db="UniProtKB">
        <authorList>
            <consortium name="RefSeq"/>
        </authorList>
    </citation>
    <scope>IDENTIFICATION</scope>
</reference>
<keyword evidence="6" id="KW-1185">Reference proteome</keyword>
<dbReference type="OrthoDB" id="5986624at2759"/>
<evidence type="ECO:0000313" key="6">
    <source>
        <dbReference type="Proteomes" id="UP000515156"/>
    </source>
</evidence>
<keyword evidence="2" id="KW-0597">Phosphoprotein</keyword>
<dbReference type="GO" id="GO:0072659">
    <property type="term" value="P:protein localization to plasma membrane"/>
    <property type="evidence" value="ECO:0007669"/>
    <property type="project" value="TreeGrafter"/>
</dbReference>
<evidence type="ECO:0000256" key="4">
    <source>
        <dbReference type="SAM" id="MobiDB-lite"/>
    </source>
</evidence>
<dbReference type="Pfam" id="PF14603">
    <property type="entry name" value="hSH3"/>
    <property type="match status" value="1"/>
</dbReference>
<gene>
    <name evidence="7" type="primary">FYB2</name>
</gene>
<feature type="domain" description="SH3" evidence="5">
    <location>
        <begin position="492"/>
        <end position="553"/>
    </location>
</feature>
<feature type="region of interest" description="Disordered" evidence="4">
    <location>
        <begin position="153"/>
        <end position="201"/>
    </location>
</feature>
<keyword evidence="1 3" id="KW-0728">SH3 domain</keyword>
<dbReference type="InParanoid" id="A0A6P7Y909"/>
<dbReference type="PANTHER" id="PTHR16830:SF1">
    <property type="entry name" value="FYN-BINDING PROTEIN 2"/>
    <property type="match status" value="1"/>
</dbReference>
<evidence type="ECO:0000256" key="3">
    <source>
        <dbReference type="PROSITE-ProRule" id="PRU00192"/>
    </source>
</evidence>